<dbReference type="EMBL" id="CADCXN010000092">
    <property type="protein sequence ID" value="CAA9892229.1"/>
    <property type="molecule type" value="Genomic_DNA"/>
</dbReference>
<accession>A0A8S0Y6U5</accession>
<gene>
    <name evidence="1" type="ORF">METHB2_600024</name>
</gene>
<proteinExistence type="predicted"/>
<dbReference type="Proteomes" id="UP000494216">
    <property type="component" value="Unassembled WGS sequence"/>
</dbReference>
<evidence type="ECO:0000313" key="2">
    <source>
        <dbReference type="Proteomes" id="UP000494216"/>
    </source>
</evidence>
<keyword evidence="2" id="KW-1185">Reference proteome</keyword>
<protein>
    <submittedName>
        <fullName evidence="1">Uncharacterized protein</fullName>
    </submittedName>
</protein>
<dbReference type="AlphaFoldDB" id="A0A8S0Y6U5"/>
<reference evidence="1 2" key="1">
    <citation type="submission" date="2020-02" db="EMBL/GenBank/DDBJ databases">
        <authorList>
            <person name="Hogendoorn C."/>
        </authorList>
    </citation>
    <scope>NUCLEOTIDE SEQUENCE [LARGE SCALE GENOMIC DNA]</scope>
    <source>
        <strain evidence="1">METHB21</strain>
    </source>
</reference>
<organism evidence="1 2">
    <name type="scientific">Candidatus Methylobacter favarea</name>
    <dbReference type="NCBI Taxonomy" id="2707345"/>
    <lineage>
        <taxon>Bacteria</taxon>
        <taxon>Pseudomonadati</taxon>
        <taxon>Pseudomonadota</taxon>
        <taxon>Gammaproteobacteria</taxon>
        <taxon>Methylococcales</taxon>
        <taxon>Methylococcaceae</taxon>
        <taxon>Methylobacter</taxon>
    </lineage>
</organism>
<comment type="caution">
    <text evidence="1">The sequence shown here is derived from an EMBL/GenBank/DDBJ whole genome shotgun (WGS) entry which is preliminary data.</text>
</comment>
<name>A0A8S0Y6U5_9GAMM</name>
<sequence length="51" mass="5462">MNKEGGQARGEGSNQPLQMLGIVVSENEISDFHLNPPLPANKLLSGPVIYT</sequence>
<evidence type="ECO:0000313" key="1">
    <source>
        <dbReference type="EMBL" id="CAA9892229.1"/>
    </source>
</evidence>